<keyword evidence="4" id="KW-0443">Lipid metabolism</keyword>
<evidence type="ECO:0000259" key="7">
    <source>
        <dbReference type="Pfam" id="PF05826"/>
    </source>
</evidence>
<dbReference type="Proteomes" id="UP001359485">
    <property type="component" value="Unassembled WGS sequence"/>
</dbReference>
<evidence type="ECO:0000256" key="5">
    <source>
        <dbReference type="ARBA" id="ARBA00029903"/>
    </source>
</evidence>
<gene>
    <name evidence="8" type="ORF">RUM44_007706</name>
</gene>
<comment type="caution">
    <text evidence="8">The sequence shown here is derived from an EMBL/GenBank/DDBJ whole genome shotgun (WGS) entry which is preliminary data.</text>
</comment>
<organism evidence="8 9">
    <name type="scientific">Polyplax serrata</name>
    <name type="common">Common mouse louse</name>
    <dbReference type="NCBI Taxonomy" id="468196"/>
    <lineage>
        <taxon>Eukaryota</taxon>
        <taxon>Metazoa</taxon>
        <taxon>Ecdysozoa</taxon>
        <taxon>Arthropoda</taxon>
        <taxon>Hexapoda</taxon>
        <taxon>Insecta</taxon>
        <taxon>Pterygota</taxon>
        <taxon>Neoptera</taxon>
        <taxon>Paraneoptera</taxon>
        <taxon>Psocodea</taxon>
        <taxon>Troctomorpha</taxon>
        <taxon>Phthiraptera</taxon>
        <taxon>Anoplura</taxon>
        <taxon>Polyplacidae</taxon>
        <taxon>Polyplax</taxon>
    </lineage>
</organism>
<keyword evidence="9" id="KW-1185">Reference proteome</keyword>
<dbReference type="Gene3D" id="1.20.90.10">
    <property type="entry name" value="Phospholipase A2 domain"/>
    <property type="match status" value="2"/>
</dbReference>
<evidence type="ECO:0000313" key="8">
    <source>
        <dbReference type="EMBL" id="KAK6637292.1"/>
    </source>
</evidence>
<reference evidence="8 9" key="1">
    <citation type="submission" date="2023-09" db="EMBL/GenBank/DDBJ databases">
        <title>Genomes of two closely related lineages of the louse Polyplax serrata with different host specificities.</title>
        <authorList>
            <person name="Martinu J."/>
            <person name="Tarabai H."/>
            <person name="Stefka J."/>
            <person name="Hypsa V."/>
        </authorList>
    </citation>
    <scope>NUCLEOTIDE SEQUENCE [LARGE SCALE GENOMIC DNA]</scope>
    <source>
        <strain evidence="8">98ZLc_SE</strain>
    </source>
</reference>
<proteinExistence type="predicted"/>
<sequence>MRDARQGLKLRQLTDGVHFIQLIYTFDNRVQDCEYLRQKTVIDKFLSTFRSDVNRAKITKQIDEENIIDEEKQPEEEDDDSDDYMDGDESSIERYSPDLENEEHFGNEFRNVTFQIIHPGDDLPADLAEWMNYTHLKKKCRENHRILKKLAHDSRHGDERRRKRADERLARVKRGLDFSVIFPGTKWCGKSSTADKYTQLGGFFKVDKCCRAHDYCHPLIKAFETKFDYYNIRPFTISHCRCDLRRKRDIMDVLLVPGTKWCGKGRRATKYTSLGGFSRTDKCCRIHDTMCPHWIGSMEEKYGLFNWRINTIMHCRCDKRGAVGCGTGIMYGGVGTKRKLMAILLCGAVVPTWKKHGEGLDCRNIHRWKTVIEVVVQESRAPKKGPETSFSGYFDSVDKTTNSRRLDFFVLPSRGFHLFETAIAWKLKDQ</sequence>
<evidence type="ECO:0000256" key="1">
    <source>
        <dbReference type="ARBA" id="ARBA00001913"/>
    </source>
</evidence>
<evidence type="ECO:0000313" key="9">
    <source>
        <dbReference type="Proteomes" id="UP001359485"/>
    </source>
</evidence>
<protein>
    <recommendedName>
        <fullName evidence="2">phospholipase A2</fullName>
        <ecNumber evidence="2">3.1.1.4</ecNumber>
    </recommendedName>
    <alternativeName>
        <fullName evidence="5">Phosphatidylcholine 2-acylhydrolase</fullName>
    </alternativeName>
</protein>
<dbReference type="SUPFAM" id="SSF48619">
    <property type="entry name" value="Phospholipase A2, PLA2"/>
    <property type="match status" value="2"/>
</dbReference>
<evidence type="ECO:0000256" key="4">
    <source>
        <dbReference type="ARBA" id="ARBA00023098"/>
    </source>
</evidence>
<evidence type="ECO:0000256" key="2">
    <source>
        <dbReference type="ARBA" id="ARBA00013278"/>
    </source>
</evidence>
<accession>A0ABR1BAC9</accession>
<dbReference type="InterPro" id="IPR036444">
    <property type="entry name" value="PLipase_A2_dom_sf"/>
</dbReference>
<evidence type="ECO:0000256" key="3">
    <source>
        <dbReference type="ARBA" id="ARBA00022963"/>
    </source>
</evidence>
<keyword evidence="3" id="KW-0442">Lipid degradation</keyword>
<dbReference type="EMBL" id="JAWJWF010000002">
    <property type="protein sequence ID" value="KAK6637292.1"/>
    <property type="molecule type" value="Genomic_DNA"/>
</dbReference>
<feature type="domain" description="Phospholipase A2-like central" evidence="7">
    <location>
        <begin position="256"/>
        <end position="320"/>
    </location>
</feature>
<dbReference type="PANTHER" id="PTHR12253">
    <property type="entry name" value="RH14732P"/>
    <property type="match status" value="1"/>
</dbReference>
<dbReference type="InterPro" id="IPR016090">
    <property type="entry name" value="PLA2-like_dom"/>
</dbReference>
<feature type="region of interest" description="Disordered" evidence="6">
    <location>
        <begin position="66"/>
        <end position="92"/>
    </location>
</feature>
<comment type="cofactor">
    <cofactor evidence="1">
        <name>Ca(2+)</name>
        <dbReference type="ChEBI" id="CHEBI:29108"/>
    </cofactor>
</comment>
<feature type="domain" description="Phospholipase A2-like central" evidence="7">
    <location>
        <begin position="181"/>
        <end position="245"/>
    </location>
</feature>
<feature type="compositionally biased region" description="Acidic residues" evidence="6">
    <location>
        <begin position="66"/>
        <end position="90"/>
    </location>
</feature>
<evidence type="ECO:0000256" key="6">
    <source>
        <dbReference type="SAM" id="MobiDB-lite"/>
    </source>
</evidence>
<dbReference type="Pfam" id="PF05826">
    <property type="entry name" value="Phospholip_A2_2"/>
    <property type="match status" value="2"/>
</dbReference>
<name>A0ABR1BAC9_POLSC</name>
<dbReference type="EC" id="3.1.1.4" evidence="2"/>